<sequence length="259" mass="28520">MEFLTILLSALLGIISPAGFVLDRVAETAIRNQLDSAEELSVRIDNTPSYQALRGRVDRVRIAGRGLFPVAGVRVAELEVETDAIALDLDQLRQGQPELEQPLQAAVKFVLTEADLNQALQSELVAEQLRRLNVSLSGTSAASELIDPQLDFLPNDRLRLQATLQDPQTGEQTRVVAETGLEMIAGHQLQLLEPTIKVNEQIVAPQLLAFLIGNVSQRFDLTNLEESGITARVLNLEIEADRLTLVSFVRIEPGTELNW</sequence>
<reference evidence="1" key="1">
    <citation type="submission" date="2022-12" db="EMBL/GenBank/DDBJ databases">
        <title>Polyphasic identification of a Novel Hot-Spring Cyanobacterium Ocullathermofonsia sinensis gen nov. sp. nov. and Genomic Insights on its Adaptations to the Thermal Habitat.</title>
        <authorList>
            <person name="Daroch M."/>
            <person name="Tang J."/>
            <person name="Jiang Y."/>
        </authorList>
    </citation>
    <scope>NUCLEOTIDE SEQUENCE</scope>
    <source>
        <strain evidence="1">PKUAC-SCTA174</strain>
    </source>
</reference>
<dbReference type="InterPro" id="IPR021373">
    <property type="entry name" value="DUF2993"/>
</dbReference>
<gene>
    <name evidence="1" type="ORF">OXH18_12350</name>
</gene>
<protein>
    <submittedName>
        <fullName evidence="1">DUF2993 domain-containing protein</fullName>
    </submittedName>
</protein>
<organism evidence="1 2">
    <name type="scientific">Thermocoleostomius sinensis A174</name>
    <dbReference type="NCBI Taxonomy" id="2016057"/>
    <lineage>
        <taxon>Bacteria</taxon>
        <taxon>Bacillati</taxon>
        <taxon>Cyanobacteriota</taxon>
        <taxon>Cyanophyceae</taxon>
        <taxon>Oculatellales</taxon>
        <taxon>Oculatellaceae</taxon>
        <taxon>Thermocoleostomius</taxon>
    </lineage>
</organism>
<dbReference type="Proteomes" id="UP001163152">
    <property type="component" value="Chromosome"/>
</dbReference>
<evidence type="ECO:0000313" key="1">
    <source>
        <dbReference type="EMBL" id="WAL62744.1"/>
    </source>
</evidence>
<evidence type="ECO:0000313" key="2">
    <source>
        <dbReference type="Proteomes" id="UP001163152"/>
    </source>
</evidence>
<accession>A0A9E8ZJ95</accession>
<dbReference type="RefSeq" id="WP_268613081.1">
    <property type="nucleotide sequence ID" value="NZ_CP113797.1"/>
</dbReference>
<proteinExistence type="predicted"/>
<dbReference type="KEGG" id="tsin:OXH18_12350"/>
<name>A0A9E8ZJ95_9CYAN</name>
<dbReference type="Pfam" id="PF11209">
    <property type="entry name" value="LmeA"/>
    <property type="match status" value="1"/>
</dbReference>
<dbReference type="EMBL" id="CP113797">
    <property type="protein sequence ID" value="WAL62744.1"/>
    <property type="molecule type" value="Genomic_DNA"/>
</dbReference>
<dbReference type="AlphaFoldDB" id="A0A9E8ZJ95"/>
<keyword evidence="2" id="KW-1185">Reference proteome</keyword>